<protein>
    <submittedName>
        <fullName evidence="1">Uncharacterized protein</fullName>
    </submittedName>
</protein>
<dbReference type="OrthoDB" id="433955at2759"/>
<dbReference type="GO" id="GO:0008757">
    <property type="term" value="F:S-adenosylmethionine-dependent methyltransferase activity"/>
    <property type="evidence" value="ECO:0007669"/>
    <property type="project" value="UniProtKB-ARBA"/>
</dbReference>
<dbReference type="GO" id="GO:0005829">
    <property type="term" value="C:cytosol"/>
    <property type="evidence" value="ECO:0007669"/>
    <property type="project" value="TreeGrafter"/>
</dbReference>
<gene>
    <name evidence="1" type="ORF">BJ508DRAFT_368467</name>
</gene>
<dbReference type="Pfam" id="PF10294">
    <property type="entry name" value="Methyltransf_16"/>
    <property type="match status" value="1"/>
</dbReference>
<dbReference type="Proteomes" id="UP000275078">
    <property type="component" value="Unassembled WGS sequence"/>
</dbReference>
<dbReference type="PANTHER" id="PTHR14614">
    <property type="entry name" value="HEPATOCELLULAR CARCINOMA-ASSOCIATED ANTIGEN"/>
    <property type="match status" value="1"/>
</dbReference>
<evidence type="ECO:0000313" key="1">
    <source>
        <dbReference type="EMBL" id="RPA86401.1"/>
    </source>
</evidence>
<dbReference type="EMBL" id="ML119649">
    <property type="protein sequence ID" value="RPA86401.1"/>
    <property type="molecule type" value="Genomic_DNA"/>
</dbReference>
<proteinExistence type="predicted"/>
<sequence>MAPIALVEAKTPAVATQDEVLKKKDLGQIEVLDLPQLYTRPSYLTLTHLLHNLALPPPSWDAPANAPVADPKGLTKYLTTIISSPLKWLADDSEREQIWDLASARLSERCGRSARGDMSRTFRIPLGDGEETEVRIFEPSLTEDQLGLKTWGSAYSLCKRLPELYGEGKLVPRCEAGEKALELGSGTGLLGIGWAGVTGMGTVLTDLPEIEANLRRNVEDNRDDVAGVMEVGVLDWTRNGEATIGMGRYRVVLAADPIYSKEHPGWLVGVVVERLERREGARFVLEIPIREGYSWERDEVRRLLEEGGLEVVGEGRGVGRDDWGGGEVEGWWSVWTWKKECLE</sequence>
<dbReference type="InterPro" id="IPR029063">
    <property type="entry name" value="SAM-dependent_MTases_sf"/>
</dbReference>
<dbReference type="STRING" id="1160509.A0A3N4IQA8"/>
<evidence type="ECO:0000313" key="2">
    <source>
        <dbReference type="Proteomes" id="UP000275078"/>
    </source>
</evidence>
<organism evidence="1 2">
    <name type="scientific">Ascobolus immersus RN42</name>
    <dbReference type="NCBI Taxonomy" id="1160509"/>
    <lineage>
        <taxon>Eukaryota</taxon>
        <taxon>Fungi</taxon>
        <taxon>Dikarya</taxon>
        <taxon>Ascomycota</taxon>
        <taxon>Pezizomycotina</taxon>
        <taxon>Pezizomycetes</taxon>
        <taxon>Pezizales</taxon>
        <taxon>Ascobolaceae</taxon>
        <taxon>Ascobolus</taxon>
    </lineage>
</organism>
<accession>A0A3N4IQA8</accession>
<dbReference type="InterPro" id="IPR019410">
    <property type="entry name" value="Methyltransf_16"/>
</dbReference>
<keyword evidence="2" id="KW-1185">Reference proteome</keyword>
<reference evidence="1 2" key="1">
    <citation type="journal article" date="2018" name="Nat. Ecol. Evol.">
        <title>Pezizomycetes genomes reveal the molecular basis of ectomycorrhizal truffle lifestyle.</title>
        <authorList>
            <person name="Murat C."/>
            <person name="Payen T."/>
            <person name="Noel B."/>
            <person name="Kuo A."/>
            <person name="Morin E."/>
            <person name="Chen J."/>
            <person name="Kohler A."/>
            <person name="Krizsan K."/>
            <person name="Balestrini R."/>
            <person name="Da Silva C."/>
            <person name="Montanini B."/>
            <person name="Hainaut M."/>
            <person name="Levati E."/>
            <person name="Barry K.W."/>
            <person name="Belfiori B."/>
            <person name="Cichocki N."/>
            <person name="Clum A."/>
            <person name="Dockter R.B."/>
            <person name="Fauchery L."/>
            <person name="Guy J."/>
            <person name="Iotti M."/>
            <person name="Le Tacon F."/>
            <person name="Lindquist E.A."/>
            <person name="Lipzen A."/>
            <person name="Malagnac F."/>
            <person name="Mello A."/>
            <person name="Molinier V."/>
            <person name="Miyauchi S."/>
            <person name="Poulain J."/>
            <person name="Riccioni C."/>
            <person name="Rubini A."/>
            <person name="Sitrit Y."/>
            <person name="Splivallo R."/>
            <person name="Traeger S."/>
            <person name="Wang M."/>
            <person name="Zifcakova L."/>
            <person name="Wipf D."/>
            <person name="Zambonelli A."/>
            <person name="Paolocci F."/>
            <person name="Nowrousian M."/>
            <person name="Ottonello S."/>
            <person name="Baldrian P."/>
            <person name="Spatafora J.W."/>
            <person name="Henrissat B."/>
            <person name="Nagy L.G."/>
            <person name="Aury J.M."/>
            <person name="Wincker P."/>
            <person name="Grigoriev I.V."/>
            <person name="Bonfante P."/>
            <person name="Martin F.M."/>
        </authorList>
    </citation>
    <scope>NUCLEOTIDE SEQUENCE [LARGE SCALE GENOMIC DNA]</scope>
    <source>
        <strain evidence="1 2">RN42</strain>
    </source>
</reference>
<dbReference type="PANTHER" id="PTHR14614:SF156">
    <property type="entry name" value="PROTEIN-LYSINE N-METHYLTRANSFERASE EFM2"/>
    <property type="match status" value="1"/>
</dbReference>
<dbReference type="Gene3D" id="3.40.50.150">
    <property type="entry name" value="Vaccinia Virus protein VP39"/>
    <property type="match status" value="1"/>
</dbReference>
<dbReference type="SUPFAM" id="SSF53335">
    <property type="entry name" value="S-adenosyl-L-methionine-dependent methyltransferases"/>
    <property type="match status" value="1"/>
</dbReference>
<name>A0A3N4IQA8_ASCIM</name>
<dbReference type="AlphaFoldDB" id="A0A3N4IQA8"/>